<keyword evidence="2" id="KW-0732">Signal</keyword>
<evidence type="ECO:0000313" key="4">
    <source>
        <dbReference type="Proteomes" id="UP001500547"/>
    </source>
</evidence>
<protein>
    <recommendedName>
        <fullName evidence="5">DUF4124 domain-containing protein</fullName>
    </recommendedName>
</protein>
<feature type="coiled-coil region" evidence="1">
    <location>
        <begin position="121"/>
        <end position="148"/>
    </location>
</feature>
<comment type="caution">
    <text evidence="3">The sequence shown here is derived from an EMBL/GenBank/DDBJ whole genome shotgun (WGS) entry which is preliminary data.</text>
</comment>
<dbReference type="RefSeq" id="WP_345532995.1">
    <property type="nucleotide sequence ID" value="NZ_BAABLD010000008.1"/>
</dbReference>
<keyword evidence="1" id="KW-0175">Coiled coil</keyword>
<accession>A0ABP9QQH1</accession>
<dbReference type="Proteomes" id="UP001500547">
    <property type="component" value="Unassembled WGS sequence"/>
</dbReference>
<sequence length="208" mass="23295">MPKHWWSLAVLALFAGSALAQGTTPARTTYCCADNNGRKICGDTLPQVCYDRAYTELSGSGRTMREIAAPMTAEQRAKYDAELKAARERAIREAEAKRRDRVLLDSYARVEEIDARRDREIASVEADLKRARAQETELLAKRAALEKLKPATGQIPRDVAEDLVTNSGELAATRSVIDSKQRDIEAIRTRFEMDRTRFIELSGARGKH</sequence>
<keyword evidence="4" id="KW-1185">Reference proteome</keyword>
<name>A0ABP9QQH1_9RHOO</name>
<evidence type="ECO:0000256" key="2">
    <source>
        <dbReference type="SAM" id="SignalP"/>
    </source>
</evidence>
<proteinExistence type="predicted"/>
<dbReference type="EMBL" id="BAABLD010000008">
    <property type="protein sequence ID" value="GAA5165821.1"/>
    <property type="molecule type" value="Genomic_DNA"/>
</dbReference>
<evidence type="ECO:0000313" key="3">
    <source>
        <dbReference type="EMBL" id="GAA5165821.1"/>
    </source>
</evidence>
<feature type="signal peptide" evidence="2">
    <location>
        <begin position="1"/>
        <end position="20"/>
    </location>
</feature>
<reference evidence="4" key="1">
    <citation type="journal article" date="2019" name="Int. J. Syst. Evol. Microbiol.">
        <title>The Global Catalogue of Microorganisms (GCM) 10K type strain sequencing project: providing services to taxonomists for standard genome sequencing and annotation.</title>
        <authorList>
            <consortium name="The Broad Institute Genomics Platform"/>
            <consortium name="The Broad Institute Genome Sequencing Center for Infectious Disease"/>
            <person name="Wu L."/>
            <person name="Ma J."/>
        </authorList>
    </citation>
    <scope>NUCLEOTIDE SEQUENCE [LARGE SCALE GENOMIC DNA]</scope>
    <source>
        <strain evidence="4">JCM 18715</strain>
    </source>
</reference>
<evidence type="ECO:0000256" key="1">
    <source>
        <dbReference type="SAM" id="Coils"/>
    </source>
</evidence>
<feature type="chain" id="PRO_5045825708" description="DUF4124 domain-containing protein" evidence="2">
    <location>
        <begin position="21"/>
        <end position="208"/>
    </location>
</feature>
<gene>
    <name evidence="3" type="ORF">GCM10025770_21950</name>
</gene>
<organism evidence="3 4">
    <name type="scientific">Viridibacterium curvum</name>
    <dbReference type="NCBI Taxonomy" id="1101404"/>
    <lineage>
        <taxon>Bacteria</taxon>
        <taxon>Pseudomonadati</taxon>
        <taxon>Pseudomonadota</taxon>
        <taxon>Betaproteobacteria</taxon>
        <taxon>Rhodocyclales</taxon>
        <taxon>Rhodocyclaceae</taxon>
        <taxon>Viridibacterium</taxon>
    </lineage>
</organism>
<evidence type="ECO:0008006" key="5">
    <source>
        <dbReference type="Google" id="ProtNLM"/>
    </source>
</evidence>